<dbReference type="RefSeq" id="WP_030263748.1">
    <property type="nucleotide sequence ID" value="NZ_JBHEZZ010000023.1"/>
</dbReference>
<evidence type="ECO:0000313" key="2">
    <source>
        <dbReference type="Proteomes" id="UP001592528"/>
    </source>
</evidence>
<dbReference type="EMBL" id="JBHEZZ010000023">
    <property type="protein sequence ID" value="MFC1405818.1"/>
    <property type="molecule type" value="Genomic_DNA"/>
</dbReference>
<sequence>MFATIRTLTARAARRRSQRLADAIRWTVVLDFTDGHGLYGPVVRHETACSSLAALTQAYQHTGEEYQAHIPELRGLEGDDLFDEAFERLCHIAIFQGWQEPVEIAY</sequence>
<dbReference type="Proteomes" id="UP001592528">
    <property type="component" value="Unassembled WGS sequence"/>
</dbReference>
<protein>
    <submittedName>
        <fullName evidence="1">Uncharacterized protein</fullName>
    </submittedName>
</protein>
<organism evidence="1 2">
    <name type="scientific">Streptacidiphilus cavernicola</name>
    <dbReference type="NCBI Taxonomy" id="3342716"/>
    <lineage>
        <taxon>Bacteria</taxon>
        <taxon>Bacillati</taxon>
        <taxon>Actinomycetota</taxon>
        <taxon>Actinomycetes</taxon>
        <taxon>Kitasatosporales</taxon>
        <taxon>Streptomycetaceae</taxon>
        <taxon>Streptacidiphilus</taxon>
    </lineage>
</organism>
<accession>A0ABV6UWL2</accession>
<gene>
    <name evidence="1" type="ORF">ACEZDJ_31460</name>
</gene>
<comment type="caution">
    <text evidence="1">The sequence shown here is derived from an EMBL/GenBank/DDBJ whole genome shotgun (WGS) entry which is preliminary data.</text>
</comment>
<reference evidence="1 2" key="1">
    <citation type="submission" date="2024-09" db="EMBL/GenBank/DDBJ databases">
        <authorList>
            <person name="Lee S.D."/>
        </authorList>
    </citation>
    <scope>NUCLEOTIDE SEQUENCE [LARGE SCALE GENOMIC DNA]</scope>
    <source>
        <strain evidence="1 2">N1-5</strain>
    </source>
</reference>
<keyword evidence="2" id="KW-1185">Reference proteome</keyword>
<proteinExistence type="predicted"/>
<name>A0ABV6UWL2_9ACTN</name>
<evidence type="ECO:0000313" key="1">
    <source>
        <dbReference type="EMBL" id="MFC1405818.1"/>
    </source>
</evidence>